<keyword evidence="1" id="KW-0472">Membrane</keyword>
<reference evidence="2 3" key="1">
    <citation type="journal article" date="2016" name="Appl. Environ. Microbiol.">
        <title>Function and Phylogeny of Bacterial Butyryl Coenzyme A:Acetate Transferases and Their Diversity in the Proximal Colon of Swine.</title>
        <authorList>
            <person name="Trachsel J."/>
            <person name="Bayles D.O."/>
            <person name="Looft T."/>
            <person name="Levine U.Y."/>
            <person name="Allen H.K."/>
        </authorList>
    </citation>
    <scope>NUCLEOTIDE SEQUENCE [LARGE SCALE GENOMIC DNA]</scope>
    <source>
        <strain evidence="2 3">35-6-1</strain>
    </source>
</reference>
<accession>A0A1U7M1S8</accession>
<keyword evidence="3" id="KW-1185">Reference proteome</keyword>
<comment type="caution">
    <text evidence="2">The sequence shown here is derived from an EMBL/GenBank/DDBJ whole genome shotgun (WGS) entry which is preliminary data.</text>
</comment>
<dbReference type="EMBL" id="MJIH01000001">
    <property type="protein sequence ID" value="OLR65604.1"/>
    <property type="molecule type" value="Genomic_DNA"/>
</dbReference>
<keyword evidence="1" id="KW-0812">Transmembrane</keyword>
<feature type="transmembrane region" description="Helical" evidence="1">
    <location>
        <begin position="16"/>
        <end position="35"/>
    </location>
</feature>
<evidence type="ECO:0000313" key="2">
    <source>
        <dbReference type="EMBL" id="OLR65604.1"/>
    </source>
</evidence>
<evidence type="ECO:0000256" key="1">
    <source>
        <dbReference type="SAM" id="Phobius"/>
    </source>
</evidence>
<feature type="transmembrane region" description="Helical" evidence="1">
    <location>
        <begin position="93"/>
        <end position="111"/>
    </location>
</feature>
<sequence length="212" mass="24066">MKILLLNDFKIRKKFIIVYFIFIGIIFALKSLGLFSEEFSFFADKAFAVLFMSALLIHYALYIISSEGMILDKSKPYLLTLGASRRDLINVKFLKVLIIFIIDSILVFYIMQEVEINGMDFNLGFFIVLFLMAYYLISIPIYLYFGQTSGVGTMFTSSPALLPILDKFGKNPTGFFIGIIKGSSNLVLSLSLIIFIIIIYAAARIIAEKKDF</sequence>
<evidence type="ECO:0008006" key="4">
    <source>
        <dbReference type="Google" id="ProtNLM"/>
    </source>
</evidence>
<gene>
    <name evidence="2" type="ORF">BIV18_08815</name>
</gene>
<dbReference type="Pfam" id="PF13346">
    <property type="entry name" value="ABC2_membrane_5"/>
    <property type="match status" value="1"/>
</dbReference>
<feature type="transmembrane region" description="Helical" evidence="1">
    <location>
        <begin position="186"/>
        <end position="207"/>
    </location>
</feature>
<protein>
    <recommendedName>
        <fullName evidence="4">ABC-2 family transporter protein</fullName>
    </recommendedName>
</protein>
<name>A0A1U7M1S8_9FIRM</name>
<keyword evidence="1" id="KW-1133">Transmembrane helix</keyword>
<proteinExistence type="predicted"/>
<dbReference type="InterPro" id="IPR025699">
    <property type="entry name" value="ABC2_memb-like"/>
</dbReference>
<evidence type="ECO:0000313" key="3">
    <source>
        <dbReference type="Proteomes" id="UP000187166"/>
    </source>
</evidence>
<feature type="transmembrane region" description="Helical" evidence="1">
    <location>
        <begin position="123"/>
        <end position="145"/>
    </location>
</feature>
<dbReference type="STRING" id="1465756.BIV18_08815"/>
<feature type="transmembrane region" description="Helical" evidence="1">
    <location>
        <begin position="47"/>
        <end position="65"/>
    </location>
</feature>
<dbReference type="AlphaFoldDB" id="A0A1U7M1S8"/>
<organism evidence="2 3">
    <name type="scientific">Peptoniphilus porci</name>
    <dbReference type="NCBI Taxonomy" id="2652280"/>
    <lineage>
        <taxon>Bacteria</taxon>
        <taxon>Bacillati</taxon>
        <taxon>Bacillota</taxon>
        <taxon>Tissierellia</taxon>
        <taxon>Tissierellales</taxon>
        <taxon>Peptoniphilaceae</taxon>
        <taxon>Peptoniphilus</taxon>
    </lineage>
</organism>
<dbReference type="Proteomes" id="UP000187166">
    <property type="component" value="Unassembled WGS sequence"/>
</dbReference>